<evidence type="ECO:0000256" key="8">
    <source>
        <dbReference type="ARBA" id="ARBA00022843"/>
    </source>
</evidence>
<dbReference type="GO" id="GO:0000978">
    <property type="term" value="F:RNA polymerase II cis-regulatory region sequence-specific DNA binding"/>
    <property type="evidence" value="ECO:0007669"/>
    <property type="project" value="TreeGrafter"/>
</dbReference>
<keyword evidence="7" id="KW-0862">Zinc</keyword>
<feature type="compositionally biased region" description="Low complexity" evidence="14">
    <location>
        <begin position="399"/>
        <end position="439"/>
    </location>
</feature>
<dbReference type="SMART" id="SM00355">
    <property type="entry name" value="ZnF_C2H2"/>
    <property type="match status" value="8"/>
</dbReference>
<evidence type="ECO:0000256" key="3">
    <source>
        <dbReference type="ARBA" id="ARBA00022499"/>
    </source>
</evidence>
<reference evidence="16" key="2">
    <citation type="submission" date="2025-08" db="UniProtKB">
        <authorList>
            <consortium name="Ensembl"/>
        </authorList>
    </citation>
    <scope>IDENTIFICATION</scope>
</reference>
<evidence type="ECO:0000256" key="2">
    <source>
        <dbReference type="ARBA" id="ARBA00004123"/>
    </source>
</evidence>
<dbReference type="GO" id="GO:0005634">
    <property type="term" value="C:nucleus"/>
    <property type="evidence" value="ECO:0007669"/>
    <property type="project" value="UniProtKB-SubCell"/>
</dbReference>
<dbReference type="PANTHER" id="PTHR24388">
    <property type="entry name" value="ZINC FINGER PROTEIN"/>
    <property type="match status" value="1"/>
</dbReference>
<dbReference type="GO" id="GO:0000981">
    <property type="term" value="F:DNA-binding transcription factor activity, RNA polymerase II-specific"/>
    <property type="evidence" value="ECO:0007669"/>
    <property type="project" value="TreeGrafter"/>
</dbReference>
<dbReference type="PANTHER" id="PTHR24388:SF34">
    <property type="entry name" value="ZINC FINGER PROTEIN 280D"/>
    <property type="match status" value="1"/>
</dbReference>
<dbReference type="Pfam" id="PF25429">
    <property type="entry name" value="zf-POGZ"/>
    <property type="match status" value="1"/>
</dbReference>
<keyword evidence="3" id="KW-1017">Isopeptide bond</keyword>
<organism evidence="16 17">
    <name type="scientific">Catharus ustulatus</name>
    <name type="common">Russet-backed thrush</name>
    <name type="synonym">Hylocichla ustulatus</name>
    <dbReference type="NCBI Taxonomy" id="91951"/>
    <lineage>
        <taxon>Eukaryota</taxon>
        <taxon>Metazoa</taxon>
        <taxon>Chordata</taxon>
        <taxon>Craniata</taxon>
        <taxon>Vertebrata</taxon>
        <taxon>Euteleostomi</taxon>
        <taxon>Archelosauria</taxon>
        <taxon>Archosauria</taxon>
        <taxon>Dinosauria</taxon>
        <taxon>Saurischia</taxon>
        <taxon>Theropoda</taxon>
        <taxon>Coelurosauria</taxon>
        <taxon>Aves</taxon>
        <taxon>Neognathae</taxon>
        <taxon>Neoaves</taxon>
        <taxon>Telluraves</taxon>
        <taxon>Australaves</taxon>
        <taxon>Passeriformes</taxon>
        <taxon>Turdidae</taxon>
        <taxon>Catharus</taxon>
    </lineage>
</organism>
<keyword evidence="12" id="KW-0539">Nucleus</keyword>
<dbReference type="InterPro" id="IPR050527">
    <property type="entry name" value="Snail/Krueppel_Znf"/>
</dbReference>
<evidence type="ECO:0000256" key="5">
    <source>
        <dbReference type="ARBA" id="ARBA00022737"/>
    </source>
</evidence>
<proteinExistence type="predicted"/>
<dbReference type="Ensembl" id="ENSCUST00005021694.1">
    <property type="protein sequence ID" value="ENSCUSP00005020928.1"/>
    <property type="gene ID" value="ENSCUSG00005013298.1"/>
</dbReference>
<feature type="domain" description="C2H2-type" evidence="15">
    <location>
        <begin position="294"/>
        <end position="322"/>
    </location>
</feature>
<evidence type="ECO:0000256" key="1">
    <source>
        <dbReference type="ARBA" id="ARBA00003729"/>
    </source>
</evidence>
<feature type="domain" description="C2H2-type" evidence="15">
    <location>
        <begin position="234"/>
        <end position="262"/>
    </location>
</feature>
<reference evidence="16" key="3">
    <citation type="submission" date="2025-09" db="UniProtKB">
        <authorList>
            <consortium name="Ensembl"/>
        </authorList>
    </citation>
    <scope>IDENTIFICATION</scope>
</reference>
<dbReference type="Proteomes" id="UP000694563">
    <property type="component" value="Chromosome 12"/>
</dbReference>
<dbReference type="InterPro" id="IPR057618">
    <property type="entry name" value="Znf_POGZ/Z280C-D-like"/>
</dbReference>
<dbReference type="InterPro" id="IPR059074">
    <property type="entry name" value="zf-C2H2_Z280C_D"/>
</dbReference>
<feature type="compositionally biased region" description="Polar residues" evidence="14">
    <location>
        <begin position="445"/>
        <end position="457"/>
    </location>
</feature>
<keyword evidence="5" id="KW-0677">Repeat</keyword>
<keyword evidence="4" id="KW-0479">Metal-binding</keyword>
<keyword evidence="17" id="KW-1185">Reference proteome</keyword>
<evidence type="ECO:0000256" key="10">
    <source>
        <dbReference type="ARBA" id="ARBA00023125"/>
    </source>
</evidence>
<dbReference type="FunFam" id="3.30.160.60:FF:000298">
    <property type="entry name" value="zinc finger protein 280D isoform X1"/>
    <property type="match status" value="1"/>
</dbReference>
<keyword evidence="6 13" id="KW-0863">Zinc-finger</keyword>
<dbReference type="InterPro" id="IPR036236">
    <property type="entry name" value="Znf_C2H2_sf"/>
</dbReference>
<evidence type="ECO:0000313" key="17">
    <source>
        <dbReference type="Proteomes" id="UP000694563"/>
    </source>
</evidence>
<dbReference type="SUPFAM" id="SSF57667">
    <property type="entry name" value="beta-beta-alpha zinc fingers"/>
    <property type="match status" value="1"/>
</dbReference>
<evidence type="ECO:0000259" key="15">
    <source>
        <dbReference type="PROSITE" id="PS50157"/>
    </source>
</evidence>
<feature type="region of interest" description="Disordered" evidence="14">
    <location>
        <begin position="370"/>
        <end position="465"/>
    </location>
</feature>
<keyword evidence="9" id="KW-0805">Transcription regulation</keyword>
<dbReference type="PROSITE" id="PS00028">
    <property type="entry name" value="ZINC_FINGER_C2H2_1"/>
    <property type="match status" value="4"/>
</dbReference>
<evidence type="ECO:0000256" key="7">
    <source>
        <dbReference type="ARBA" id="ARBA00022833"/>
    </source>
</evidence>
<evidence type="ECO:0000256" key="6">
    <source>
        <dbReference type="ARBA" id="ARBA00022771"/>
    </source>
</evidence>
<dbReference type="AlphaFoldDB" id="A0A8C3UZR8"/>
<evidence type="ECO:0000256" key="4">
    <source>
        <dbReference type="ARBA" id="ARBA00022723"/>
    </source>
</evidence>
<gene>
    <name evidence="16" type="primary">ZNF280D</name>
</gene>
<evidence type="ECO:0000256" key="11">
    <source>
        <dbReference type="ARBA" id="ARBA00023163"/>
    </source>
</evidence>
<accession>A0A8C3UZR8</accession>
<feature type="compositionally biased region" description="Basic residues" evidence="14">
    <location>
        <begin position="371"/>
        <end position="380"/>
    </location>
</feature>
<comment type="subcellular location">
    <subcellularLocation>
        <location evidence="2">Nucleus</location>
    </subcellularLocation>
</comment>
<dbReference type="PROSITE" id="PS50157">
    <property type="entry name" value="ZINC_FINGER_C2H2_2"/>
    <property type="match status" value="2"/>
</dbReference>
<sequence length="591" mass="67979">MVKFLSKTTYLNPIAVIRSGQKSGFRCVFEKFVKQKHQKSTLPRMGLAGSAQRMLSPYRTFFISSCVFSCCLLIRFCKICLSVYIKQNKLHINLGKRKSRTNAVSIKNGGPFPRACPKCNIHFNLMDPLKNHMKYCCPDMVNNFFPGVVKTECLSTTGKTIESEKGKLIMLVNDFYYGKDEGDLQQVQQEQKTHTTFKCISCLKVLKNNIRFMNHMKHHLELEKQSNESWESHTTCQHCYRQFPTPFQLQCHIESTHTPYESSTICKICELSFDTEQVLLQHMKDNHKPGEMPYVCQVCNYRSSAFSDVETHFRTVHENTKHLLCPFCLKVIKIGAPYMHHYLRHQKKGIYRCTKCRLQFLTCKEKMDHKTQHHRTFRKPKQLEGLPPGTKVTIRASLGSHQSGSAATSSVSTSSSTFQLSPKAKNATTKNHNKSNTSKSRGKSKQSTSRKQNAWTNSRKKKEPTTIAFPSLRHRVGTHKCIECFSEIKDFASHFPAYVHCSLCRYSTSCSKAYVNHMMSFHSARPSKRFWIFKKHSEKLRGMTVVCLNCDFLADVSGLDNMAAHLSENQTHSCQVIVEKGEYTWSYFYSI</sequence>
<evidence type="ECO:0000256" key="9">
    <source>
        <dbReference type="ARBA" id="ARBA00023015"/>
    </source>
</evidence>
<dbReference type="GO" id="GO:0008270">
    <property type="term" value="F:zinc ion binding"/>
    <property type="evidence" value="ECO:0007669"/>
    <property type="project" value="UniProtKB-KW"/>
</dbReference>
<name>A0A8C3UZR8_CATUS</name>
<dbReference type="Pfam" id="PF25414">
    <property type="entry name" value="zf-C2H2_Z280C_D"/>
    <property type="match status" value="1"/>
</dbReference>
<evidence type="ECO:0000256" key="13">
    <source>
        <dbReference type="PROSITE-ProRule" id="PRU00042"/>
    </source>
</evidence>
<evidence type="ECO:0000256" key="14">
    <source>
        <dbReference type="SAM" id="MobiDB-lite"/>
    </source>
</evidence>
<keyword evidence="11" id="KW-0804">Transcription</keyword>
<comment type="function">
    <text evidence="1">May function as a transcription factor.</text>
</comment>
<reference evidence="16" key="1">
    <citation type="submission" date="2020-10" db="EMBL/GenBank/DDBJ databases">
        <title>Catharus ustulatus (Swainson's thrush) genome, bCatUst1, primary haplotype v2.</title>
        <authorList>
            <person name="Delmore K."/>
            <person name="Vafadar M."/>
            <person name="Formenti G."/>
            <person name="Chow W."/>
            <person name="Pelan S."/>
            <person name="Howe K."/>
            <person name="Rhie A."/>
            <person name="Mountcastle J."/>
            <person name="Haase B."/>
            <person name="Fedrigo O."/>
            <person name="Jarvis E.D."/>
        </authorList>
    </citation>
    <scope>NUCLEOTIDE SEQUENCE [LARGE SCALE GENOMIC DNA]</scope>
</reference>
<keyword evidence="8" id="KW-0832">Ubl conjugation</keyword>
<dbReference type="Gene3D" id="3.30.160.60">
    <property type="entry name" value="Classic Zinc Finger"/>
    <property type="match status" value="2"/>
</dbReference>
<evidence type="ECO:0000256" key="12">
    <source>
        <dbReference type="ARBA" id="ARBA00023242"/>
    </source>
</evidence>
<protein>
    <recommendedName>
        <fullName evidence="15">C2H2-type domain-containing protein</fullName>
    </recommendedName>
</protein>
<dbReference type="InterPro" id="IPR013087">
    <property type="entry name" value="Znf_C2H2_type"/>
</dbReference>
<evidence type="ECO:0000313" key="16">
    <source>
        <dbReference type="Ensembl" id="ENSCUSP00005020928.1"/>
    </source>
</evidence>
<keyword evidence="10" id="KW-0238">DNA-binding</keyword>